<reference evidence="1 2" key="1">
    <citation type="submission" date="2020-02" db="EMBL/GenBank/DDBJ databases">
        <authorList>
            <person name="Ma Q."/>
            <person name="Huang Y."/>
            <person name="Song X."/>
            <person name="Pei D."/>
        </authorList>
    </citation>
    <scope>NUCLEOTIDE SEQUENCE [LARGE SCALE GENOMIC DNA]</scope>
    <source>
        <strain evidence="1">Sxm20200214</strain>
        <tissue evidence="1">Leaf</tissue>
    </source>
</reference>
<name>A0A8X7SBI8_BRACI</name>
<sequence>MGFEYKDLSNPTEKIEIDHNQENTSLVVSNTTKIPSEKSFGFKNDEADHEDEDELLCQNLVKETRVSVRSRC</sequence>
<comment type="caution">
    <text evidence="1">The sequence shown here is derived from an EMBL/GenBank/DDBJ whole genome shotgun (WGS) entry which is preliminary data.</text>
</comment>
<dbReference type="OrthoDB" id="1912868at2759"/>
<proteinExistence type="predicted"/>
<gene>
    <name evidence="1" type="ORF">Bca52824_031904</name>
</gene>
<dbReference type="AlphaFoldDB" id="A0A8X7SBI8"/>
<accession>A0A8X7SBI8</accession>
<organism evidence="1 2">
    <name type="scientific">Brassica carinata</name>
    <name type="common">Ethiopian mustard</name>
    <name type="synonym">Abyssinian cabbage</name>
    <dbReference type="NCBI Taxonomy" id="52824"/>
    <lineage>
        <taxon>Eukaryota</taxon>
        <taxon>Viridiplantae</taxon>
        <taxon>Streptophyta</taxon>
        <taxon>Embryophyta</taxon>
        <taxon>Tracheophyta</taxon>
        <taxon>Spermatophyta</taxon>
        <taxon>Magnoliopsida</taxon>
        <taxon>eudicotyledons</taxon>
        <taxon>Gunneridae</taxon>
        <taxon>Pentapetalae</taxon>
        <taxon>rosids</taxon>
        <taxon>malvids</taxon>
        <taxon>Brassicales</taxon>
        <taxon>Brassicaceae</taxon>
        <taxon>Brassiceae</taxon>
        <taxon>Brassica</taxon>
    </lineage>
</organism>
<evidence type="ECO:0000313" key="2">
    <source>
        <dbReference type="Proteomes" id="UP000886595"/>
    </source>
</evidence>
<dbReference type="Proteomes" id="UP000886595">
    <property type="component" value="Unassembled WGS sequence"/>
</dbReference>
<evidence type="ECO:0000313" key="1">
    <source>
        <dbReference type="EMBL" id="KAG2303253.1"/>
    </source>
</evidence>
<protein>
    <submittedName>
        <fullName evidence="1">Uncharacterized protein</fullName>
    </submittedName>
</protein>
<keyword evidence="2" id="KW-1185">Reference proteome</keyword>
<dbReference type="EMBL" id="JAAMPC010000007">
    <property type="protein sequence ID" value="KAG2303253.1"/>
    <property type="molecule type" value="Genomic_DNA"/>
</dbReference>